<name>A0ABQ9FB39_TEGGR</name>
<reference evidence="1 2" key="1">
    <citation type="submission" date="2022-12" db="EMBL/GenBank/DDBJ databases">
        <title>Chromosome-level genome of Tegillarca granosa.</title>
        <authorList>
            <person name="Kim J."/>
        </authorList>
    </citation>
    <scope>NUCLEOTIDE SEQUENCE [LARGE SCALE GENOMIC DNA]</scope>
    <source>
        <strain evidence="1">Teg-2019</strain>
        <tissue evidence="1">Adductor muscle</tissue>
    </source>
</reference>
<proteinExistence type="predicted"/>
<dbReference type="EMBL" id="JARBDR010000355">
    <property type="protein sequence ID" value="KAJ8313451.1"/>
    <property type="molecule type" value="Genomic_DNA"/>
</dbReference>
<sequence>MGISFENFIKFKMVMRLMVPRWFFIGADRKATVVRRSNFRGTKKSRGRQEVQVELSLTVMKSLGAKWIVKAYNYIRGKNDITVNGFMESGILDVVEK</sequence>
<protein>
    <submittedName>
        <fullName evidence="1">Uncharacterized protein</fullName>
    </submittedName>
</protein>
<comment type="caution">
    <text evidence="1">The sequence shown here is derived from an EMBL/GenBank/DDBJ whole genome shotgun (WGS) entry which is preliminary data.</text>
</comment>
<accession>A0ABQ9FB39</accession>
<evidence type="ECO:0000313" key="1">
    <source>
        <dbReference type="EMBL" id="KAJ8313451.1"/>
    </source>
</evidence>
<organism evidence="1 2">
    <name type="scientific">Tegillarca granosa</name>
    <name type="common">Malaysian cockle</name>
    <name type="synonym">Anadara granosa</name>
    <dbReference type="NCBI Taxonomy" id="220873"/>
    <lineage>
        <taxon>Eukaryota</taxon>
        <taxon>Metazoa</taxon>
        <taxon>Spiralia</taxon>
        <taxon>Lophotrochozoa</taxon>
        <taxon>Mollusca</taxon>
        <taxon>Bivalvia</taxon>
        <taxon>Autobranchia</taxon>
        <taxon>Pteriomorphia</taxon>
        <taxon>Arcoida</taxon>
        <taxon>Arcoidea</taxon>
        <taxon>Arcidae</taxon>
        <taxon>Tegillarca</taxon>
    </lineage>
</organism>
<dbReference type="Proteomes" id="UP001217089">
    <property type="component" value="Unassembled WGS sequence"/>
</dbReference>
<evidence type="ECO:0000313" key="2">
    <source>
        <dbReference type="Proteomes" id="UP001217089"/>
    </source>
</evidence>
<feature type="non-terminal residue" evidence="1">
    <location>
        <position position="97"/>
    </location>
</feature>
<keyword evidence="2" id="KW-1185">Reference proteome</keyword>
<gene>
    <name evidence="1" type="ORF">KUTeg_008996</name>
</gene>